<dbReference type="OrthoDB" id="4951169at2"/>
<dbReference type="EMBL" id="RBIR01000007">
    <property type="protein sequence ID" value="RKR15537.1"/>
    <property type="molecule type" value="Genomic_DNA"/>
</dbReference>
<evidence type="ECO:0000256" key="1">
    <source>
        <dbReference type="SAM" id="Phobius"/>
    </source>
</evidence>
<keyword evidence="1" id="KW-1133">Transmembrane helix</keyword>
<gene>
    <name evidence="2" type="ORF">C8D78_3059</name>
</gene>
<organism evidence="2 3">
    <name type="scientific">Arthrobacter oryzae</name>
    <dbReference type="NCBI Taxonomy" id="409290"/>
    <lineage>
        <taxon>Bacteria</taxon>
        <taxon>Bacillati</taxon>
        <taxon>Actinomycetota</taxon>
        <taxon>Actinomycetes</taxon>
        <taxon>Micrococcales</taxon>
        <taxon>Micrococcaceae</taxon>
        <taxon>Arthrobacter</taxon>
    </lineage>
</organism>
<evidence type="ECO:0000313" key="3">
    <source>
        <dbReference type="Proteomes" id="UP000276055"/>
    </source>
</evidence>
<name>A0A495EHS2_9MICC</name>
<accession>A0A495EHS2</accession>
<proteinExistence type="predicted"/>
<feature type="transmembrane region" description="Helical" evidence="1">
    <location>
        <begin position="72"/>
        <end position="92"/>
    </location>
</feature>
<dbReference type="AlphaFoldDB" id="A0A495EHS2"/>
<evidence type="ECO:0000313" key="2">
    <source>
        <dbReference type="EMBL" id="RKR15537.1"/>
    </source>
</evidence>
<sequence length="193" mass="20074">MSQHRVIRRLVRRETHSSRAAASALTAGALAAIFLWLALEAVLALLQQSPLLASPDRLGRWLAGVPANTPPAGLVAAGAGLAALGLVLFAAAATPGRRSRHAVHSDRSAVVVDDEVIASAVSLRARLTAGLARGQVSTTVGRRAVRVLVRPTSGIPADRDKIGTAVDAELATYALDRRITPSIHISREGALGQ</sequence>
<keyword evidence="1" id="KW-0472">Membrane</keyword>
<protein>
    <recommendedName>
        <fullName evidence="4">Alkaline shock response membrane anchor protein AmaP</fullName>
    </recommendedName>
</protein>
<dbReference type="Proteomes" id="UP000276055">
    <property type="component" value="Unassembled WGS sequence"/>
</dbReference>
<feature type="transmembrane region" description="Helical" evidence="1">
    <location>
        <begin position="21"/>
        <end position="46"/>
    </location>
</feature>
<reference evidence="2 3" key="1">
    <citation type="submission" date="2018-10" db="EMBL/GenBank/DDBJ databases">
        <title>Genomic Encyclopedia of Type Strains, Phase IV (KMG-IV): sequencing the most valuable type-strain genomes for metagenomic binning, comparative biology and taxonomic classification.</title>
        <authorList>
            <person name="Goeker M."/>
        </authorList>
    </citation>
    <scope>NUCLEOTIDE SEQUENCE [LARGE SCALE GENOMIC DNA]</scope>
    <source>
        <strain evidence="2 3">DSM 25586</strain>
    </source>
</reference>
<keyword evidence="1" id="KW-0812">Transmembrane</keyword>
<comment type="caution">
    <text evidence="2">The sequence shown here is derived from an EMBL/GenBank/DDBJ whole genome shotgun (WGS) entry which is preliminary data.</text>
</comment>
<dbReference type="RefSeq" id="WP_120954691.1">
    <property type="nucleotide sequence ID" value="NZ_RBIR01000007.1"/>
</dbReference>
<evidence type="ECO:0008006" key="4">
    <source>
        <dbReference type="Google" id="ProtNLM"/>
    </source>
</evidence>